<gene>
    <name evidence="1" type="ORF">DERYTH_LOCUS18507</name>
</gene>
<evidence type="ECO:0000313" key="2">
    <source>
        <dbReference type="Proteomes" id="UP000789405"/>
    </source>
</evidence>
<dbReference type="EMBL" id="CAJVPY010018866">
    <property type="protein sequence ID" value="CAG8768997.1"/>
    <property type="molecule type" value="Genomic_DNA"/>
</dbReference>
<dbReference type="AlphaFoldDB" id="A0A9N9NX79"/>
<keyword evidence="2" id="KW-1185">Reference proteome</keyword>
<reference evidence="1" key="1">
    <citation type="submission" date="2021-06" db="EMBL/GenBank/DDBJ databases">
        <authorList>
            <person name="Kallberg Y."/>
            <person name="Tangrot J."/>
            <person name="Rosling A."/>
        </authorList>
    </citation>
    <scope>NUCLEOTIDE SEQUENCE</scope>
    <source>
        <strain evidence="1">MA453B</strain>
    </source>
</reference>
<accession>A0A9N9NX79</accession>
<organism evidence="1 2">
    <name type="scientific">Dentiscutata erythropus</name>
    <dbReference type="NCBI Taxonomy" id="1348616"/>
    <lineage>
        <taxon>Eukaryota</taxon>
        <taxon>Fungi</taxon>
        <taxon>Fungi incertae sedis</taxon>
        <taxon>Mucoromycota</taxon>
        <taxon>Glomeromycotina</taxon>
        <taxon>Glomeromycetes</taxon>
        <taxon>Diversisporales</taxon>
        <taxon>Gigasporaceae</taxon>
        <taxon>Dentiscutata</taxon>
    </lineage>
</organism>
<comment type="caution">
    <text evidence="1">The sequence shown here is derived from an EMBL/GenBank/DDBJ whole genome shotgun (WGS) entry which is preliminary data.</text>
</comment>
<feature type="non-terminal residue" evidence="1">
    <location>
        <position position="1"/>
    </location>
</feature>
<dbReference type="Proteomes" id="UP000789405">
    <property type="component" value="Unassembled WGS sequence"/>
</dbReference>
<proteinExistence type="predicted"/>
<protein>
    <submittedName>
        <fullName evidence="1">8654_t:CDS:1</fullName>
    </submittedName>
</protein>
<sequence>YAANSSSQLCSVDRTLPIHHLYSYATSSHTPPTRRLYSCAASRRHSVVYYLFILI</sequence>
<evidence type="ECO:0000313" key="1">
    <source>
        <dbReference type="EMBL" id="CAG8768997.1"/>
    </source>
</evidence>
<name>A0A9N9NX79_9GLOM</name>